<evidence type="ECO:0000256" key="3">
    <source>
        <dbReference type="ARBA" id="ARBA00023186"/>
    </source>
</evidence>
<dbReference type="SUPFAM" id="SSF58014">
    <property type="entry name" value="Coiled-coil domain of nucleotide exchange factor GrpE"/>
    <property type="match status" value="1"/>
</dbReference>
<keyword evidence="6" id="KW-1185">Reference proteome</keyword>
<gene>
    <name evidence="5" type="ORF">NADFUDRAFT_83625</name>
</gene>
<dbReference type="Proteomes" id="UP000095009">
    <property type="component" value="Unassembled WGS sequence"/>
</dbReference>
<evidence type="ECO:0000313" key="5">
    <source>
        <dbReference type="EMBL" id="ODQ64733.1"/>
    </source>
</evidence>
<reference evidence="5 6" key="1">
    <citation type="journal article" date="2016" name="Proc. Natl. Acad. Sci. U.S.A.">
        <title>Comparative genomics of biotechnologically important yeasts.</title>
        <authorList>
            <person name="Riley R."/>
            <person name="Haridas S."/>
            <person name="Wolfe K.H."/>
            <person name="Lopes M.R."/>
            <person name="Hittinger C.T."/>
            <person name="Goeker M."/>
            <person name="Salamov A.A."/>
            <person name="Wisecaver J.H."/>
            <person name="Long T.M."/>
            <person name="Calvey C.H."/>
            <person name="Aerts A.L."/>
            <person name="Barry K.W."/>
            <person name="Choi C."/>
            <person name="Clum A."/>
            <person name="Coughlan A.Y."/>
            <person name="Deshpande S."/>
            <person name="Douglass A.P."/>
            <person name="Hanson S.J."/>
            <person name="Klenk H.-P."/>
            <person name="LaButti K.M."/>
            <person name="Lapidus A."/>
            <person name="Lindquist E.A."/>
            <person name="Lipzen A.M."/>
            <person name="Meier-Kolthoff J.P."/>
            <person name="Ohm R.A."/>
            <person name="Otillar R.P."/>
            <person name="Pangilinan J.L."/>
            <person name="Peng Y."/>
            <person name="Rokas A."/>
            <person name="Rosa C.A."/>
            <person name="Scheuner C."/>
            <person name="Sibirny A.A."/>
            <person name="Slot J.C."/>
            <person name="Stielow J.B."/>
            <person name="Sun H."/>
            <person name="Kurtzman C.P."/>
            <person name="Blackwell M."/>
            <person name="Grigoriev I.V."/>
            <person name="Jeffries T.W."/>
        </authorList>
    </citation>
    <scope>NUCLEOTIDE SEQUENCE [LARGE SCALE GENOMIC DNA]</scope>
    <source>
        <strain evidence="5 6">DSM 6958</strain>
    </source>
</reference>
<dbReference type="GO" id="GO:0051087">
    <property type="term" value="F:protein-folding chaperone binding"/>
    <property type="evidence" value="ECO:0007669"/>
    <property type="project" value="InterPro"/>
</dbReference>
<evidence type="ECO:0000256" key="4">
    <source>
        <dbReference type="SAM" id="MobiDB-lite"/>
    </source>
</evidence>
<dbReference type="Pfam" id="PF01025">
    <property type="entry name" value="GrpE"/>
    <property type="match status" value="1"/>
</dbReference>
<dbReference type="OrthoDB" id="201635at2759"/>
<evidence type="ECO:0000256" key="1">
    <source>
        <dbReference type="ARBA" id="ARBA00009054"/>
    </source>
</evidence>
<dbReference type="PANTHER" id="PTHR21237:SF23">
    <property type="entry name" value="GRPE PROTEIN HOMOLOG, MITOCHONDRIAL"/>
    <property type="match status" value="1"/>
</dbReference>
<dbReference type="InterPro" id="IPR000740">
    <property type="entry name" value="GrpE"/>
</dbReference>
<dbReference type="GO" id="GO:0006457">
    <property type="term" value="P:protein folding"/>
    <property type="evidence" value="ECO:0007669"/>
    <property type="project" value="InterPro"/>
</dbReference>
<dbReference type="GO" id="GO:0051082">
    <property type="term" value="F:unfolded protein binding"/>
    <property type="evidence" value="ECO:0007669"/>
    <property type="project" value="TreeGrafter"/>
</dbReference>
<dbReference type="SUPFAM" id="SSF51064">
    <property type="entry name" value="Head domain of nucleotide exchange factor GrpE"/>
    <property type="match status" value="1"/>
</dbReference>
<dbReference type="HAMAP" id="MF_01151">
    <property type="entry name" value="GrpE"/>
    <property type="match status" value="1"/>
</dbReference>
<comment type="similarity">
    <text evidence="1">Belongs to the GrpE family.</text>
</comment>
<evidence type="ECO:0000313" key="6">
    <source>
        <dbReference type="Proteomes" id="UP000095009"/>
    </source>
</evidence>
<organism evidence="5 6">
    <name type="scientific">Nadsonia fulvescens var. elongata DSM 6958</name>
    <dbReference type="NCBI Taxonomy" id="857566"/>
    <lineage>
        <taxon>Eukaryota</taxon>
        <taxon>Fungi</taxon>
        <taxon>Dikarya</taxon>
        <taxon>Ascomycota</taxon>
        <taxon>Saccharomycotina</taxon>
        <taxon>Dipodascomycetes</taxon>
        <taxon>Dipodascales</taxon>
        <taxon>Dipodascales incertae sedis</taxon>
        <taxon>Nadsonia</taxon>
    </lineage>
</organism>
<proteinExistence type="inferred from homology"/>
<dbReference type="AlphaFoldDB" id="A0A1E3PH40"/>
<dbReference type="Gene3D" id="3.90.20.20">
    <property type="match status" value="1"/>
</dbReference>
<dbReference type="STRING" id="857566.A0A1E3PH40"/>
<feature type="region of interest" description="Disordered" evidence="4">
    <location>
        <begin position="32"/>
        <end position="58"/>
    </location>
</feature>
<dbReference type="EMBL" id="KV454411">
    <property type="protein sequence ID" value="ODQ64733.1"/>
    <property type="molecule type" value="Genomic_DNA"/>
</dbReference>
<accession>A0A1E3PH40</accession>
<evidence type="ECO:0000256" key="2">
    <source>
        <dbReference type="ARBA" id="ARBA00014521"/>
    </source>
</evidence>
<feature type="compositionally biased region" description="Polar residues" evidence="4">
    <location>
        <begin position="36"/>
        <end position="45"/>
    </location>
</feature>
<protein>
    <recommendedName>
        <fullName evidence="2">GrpE protein homolog, mitochondrial</fullName>
    </recommendedName>
</protein>
<sequence length="240" mass="27438">MLQSIKSVSPLRTQFLTGSYFGIRRLYSDKPKQSKESNNVESNDSTVREDNNLSPSESCASQLEATSREFIKVRDDYLKSIADFRNLQASTKREIDDTKQRVLKWFARDLMETVDHFDSALQKIPPEWKLEGYVATDLHANPKLLELFELYEGMQLTQNVLEKTLAAYGLTKFDPVGLKFDPVLHVKVREVFADETGMHPGTVAKVLETGFIWKGQCLRPAKVEVTVENNEEERSDVETE</sequence>
<dbReference type="InterPro" id="IPR009012">
    <property type="entry name" value="GrpE_head"/>
</dbReference>
<dbReference type="Gene3D" id="2.30.22.10">
    <property type="entry name" value="Head domain of nucleotide exchange factor GrpE"/>
    <property type="match status" value="1"/>
</dbReference>
<dbReference type="PANTHER" id="PTHR21237">
    <property type="entry name" value="GRPE PROTEIN"/>
    <property type="match status" value="1"/>
</dbReference>
<dbReference type="InterPro" id="IPR013805">
    <property type="entry name" value="GrpE_CC"/>
</dbReference>
<dbReference type="GO" id="GO:0000774">
    <property type="term" value="F:adenyl-nucleotide exchange factor activity"/>
    <property type="evidence" value="ECO:0007669"/>
    <property type="project" value="InterPro"/>
</dbReference>
<dbReference type="GO" id="GO:0001405">
    <property type="term" value="C:PAM complex, Tim23 associated import motor"/>
    <property type="evidence" value="ECO:0007669"/>
    <property type="project" value="TreeGrafter"/>
</dbReference>
<dbReference type="GO" id="GO:0042803">
    <property type="term" value="F:protein homodimerization activity"/>
    <property type="evidence" value="ECO:0007669"/>
    <property type="project" value="InterPro"/>
</dbReference>
<keyword evidence="3" id="KW-0143">Chaperone</keyword>
<name>A0A1E3PH40_9ASCO</name>
<dbReference type="GO" id="GO:0030150">
    <property type="term" value="P:protein import into mitochondrial matrix"/>
    <property type="evidence" value="ECO:0007669"/>
    <property type="project" value="TreeGrafter"/>
</dbReference>